<keyword evidence="4" id="KW-1185">Reference proteome</keyword>
<reference evidence="3 4" key="1">
    <citation type="submission" date="2023-06" db="EMBL/GenBank/DDBJ databases">
        <title>Whole genome sequence of Oscillatoria calcuttensis NRMC-F 0142.</title>
        <authorList>
            <person name="Shakena Fathima T."/>
            <person name="Muralitharan G."/>
            <person name="Thajuddin N."/>
        </authorList>
    </citation>
    <scope>NUCLEOTIDE SEQUENCE [LARGE SCALE GENOMIC DNA]</scope>
    <source>
        <strain evidence="3 4">NRMC-F 0142</strain>
    </source>
</reference>
<gene>
    <name evidence="3" type="ORF">QQ055_05670</name>
</gene>
<sequence length="263" mass="30122">MKTFQFSIIISIAVLFSMHLHANDTTLGILEKQAFTELDEFKKNPTYEGFVKLRDTTHKLRITLNHNAPLEDKIALYHTLINIGNEFENIKENIIYKEFKESGKYDRIMKGIGFEKNPEDAIDPYIRYNFNANDHQILYDNINLTNKNITFYKYLTNRLYKIMLSNTNQITHGIKIAIDSSYSDIITEKNTITDPISSNTNTVSPIEKTTDTAKPLMDQRSSESSPILILGLTKRNWISVLMIAGGSALVVMVLLYAFRPKGK</sequence>
<organism evidence="3 4">
    <name type="scientific">Geitlerinema calcuttense NRMC-F 0142</name>
    <dbReference type="NCBI Taxonomy" id="2922238"/>
    <lineage>
        <taxon>Bacteria</taxon>
        <taxon>Bacillati</taxon>
        <taxon>Cyanobacteriota</taxon>
        <taxon>Cyanophyceae</taxon>
        <taxon>Geitlerinematales</taxon>
        <taxon>Geitlerinemataceae</taxon>
        <taxon>Geitlerinema</taxon>
    </lineage>
</organism>
<feature type="chain" id="PRO_5045644359" description="Secreted protein" evidence="2">
    <location>
        <begin position="23"/>
        <end position="263"/>
    </location>
</feature>
<comment type="caution">
    <text evidence="3">The sequence shown here is derived from an EMBL/GenBank/DDBJ whole genome shotgun (WGS) entry which is preliminary data.</text>
</comment>
<evidence type="ECO:0008006" key="5">
    <source>
        <dbReference type="Google" id="ProtNLM"/>
    </source>
</evidence>
<keyword evidence="1" id="KW-0812">Transmembrane</keyword>
<dbReference type="RefSeq" id="WP_284475521.1">
    <property type="nucleotide sequence ID" value="NZ_JASVEJ010000021.1"/>
</dbReference>
<keyword evidence="1" id="KW-1133">Transmembrane helix</keyword>
<evidence type="ECO:0000313" key="3">
    <source>
        <dbReference type="EMBL" id="MDL5056954.1"/>
    </source>
</evidence>
<keyword evidence="2" id="KW-0732">Signal</keyword>
<name>A0ABT7LYS5_9CYAN</name>
<accession>A0ABT7LYS5</accession>
<evidence type="ECO:0000256" key="2">
    <source>
        <dbReference type="SAM" id="SignalP"/>
    </source>
</evidence>
<protein>
    <recommendedName>
        <fullName evidence="5">Secreted protein</fullName>
    </recommendedName>
</protein>
<evidence type="ECO:0000313" key="4">
    <source>
        <dbReference type="Proteomes" id="UP001230986"/>
    </source>
</evidence>
<feature type="transmembrane region" description="Helical" evidence="1">
    <location>
        <begin position="237"/>
        <end position="258"/>
    </location>
</feature>
<dbReference type="Proteomes" id="UP001230986">
    <property type="component" value="Unassembled WGS sequence"/>
</dbReference>
<dbReference type="EMBL" id="JASVEJ010000021">
    <property type="protein sequence ID" value="MDL5056954.1"/>
    <property type="molecule type" value="Genomic_DNA"/>
</dbReference>
<keyword evidence="1" id="KW-0472">Membrane</keyword>
<feature type="signal peptide" evidence="2">
    <location>
        <begin position="1"/>
        <end position="22"/>
    </location>
</feature>
<evidence type="ECO:0000256" key="1">
    <source>
        <dbReference type="SAM" id="Phobius"/>
    </source>
</evidence>
<proteinExistence type="predicted"/>